<feature type="non-terminal residue" evidence="1">
    <location>
        <position position="45"/>
    </location>
</feature>
<organism evidence="1 3">
    <name type="scientific">Nephila pilipes</name>
    <name type="common">Giant wood spider</name>
    <name type="synonym">Nephila maculata</name>
    <dbReference type="NCBI Taxonomy" id="299642"/>
    <lineage>
        <taxon>Eukaryota</taxon>
        <taxon>Metazoa</taxon>
        <taxon>Ecdysozoa</taxon>
        <taxon>Arthropoda</taxon>
        <taxon>Chelicerata</taxon>
        <taxon>Arachnida</taxon>
        <taxon>Araneae</taxon>
        <taxon>Araneomorphae</taxon>
        <taxon>Entelegynae</taxon>
        <taxon>Araneoidea</taxon>
        <taxon>Nephilidae</taxon>
        <taxon>Nephila</taxon>
    </lineage>
</organism>
<protein>
    <submittedName>
        <fullName evidence="1">Uncharacterized protein</fullName>
    </submittedName>
</protein>
<sequence>MVALKSAPHYLDLSSLNYEWIPRMKGAYRVFPNSKECIAILQTLQ</sequence>
<dbReference type="Proteomes" id="UP000887013">
    <property type="component" value="Unassembled WGS sequence"/>
</dbReference>
<keyword evidence="3" id="KW-1185">Reference proteome</keyword>
<name>A0A8X6PK09_NEPPI</name>
<evidence type="ECO:0000313" key="3">
    <source>
        <dbReference type="Proteomes" id="UP000887013"/>
    </source>
</evidence>
<reference evidence="1" key="1">
    <citation type="submission" date="2020-08" db="EMBL/GenBank/DDBJ databases">
        <title>Multicomponent nature underlies the extraordinary mechanical properties of spider dragline silk.</title>
        <authorList>
            <person name="Kono N."/>
            <person name="Nakamura H."/>
            <person name="Mori M."/>
            <person name="Yoshida Y."/>
            <person name="Ohtoshi R."/>
            <person name="Malay A.D."/>
            <person name="Moran D.A.P."/>
            <person name="Tomita M."/>
            <person name="Numata K."/>
            <person name="Arakawa K."/>
        </authorList>
    </citation>
    <scope>NUCLEOTIDE SEQUENCE</scope>
</reference>
<dbReference type="EMBL" id="BMAW01082037">
    <property type="protein sequence ID" value="GFU27320.1"/>
    <property type="molecule type" value="Genomic_DNA"/>
</dbReference>
<dbReference type="EMBL" id="BMAW01115935">
    <property type="protein sequence ID" value="GFT68299.1"/>
    <property type="molecule type" value="Genomic_DNA"/>
</dbReference>
<evidence type="ECO:0000313" key="1">
    <source>
        <dbReference type="EMBL" id="GFT68299.1"/>
    </source>
</evidence>
<comment type="caution">
    <text evidence="1">The sequence shown here is derived from an EMBL/GenBank/DDBJ whole genome shotgun (WGS) entry which is preliminary data.</text>
</comment>
<dbReference type="AlphaFoldDB" id="A0A8X6PK09"/>
<gene>
    <name evidence="2" type="ORF">NPIL_467281</name>
    <name evidence="1" type="ORF">NPIL_675821</name>
</gene>
<accession>A0A8X6PK09</accession>
<proteinExistence type="predicted"/>
<evidence type="ECO:0000313" key="2">
    <source>
        <dbReference type="EMBL" id="GFU27320.1"/>
    </source>
</evidence>